<dbReference type="GO" id="GO:0008270">
    <property type="term" value="F:zinc ion binding"/>
    <property type="evidence" value="ECO:0007669"/>
    <property type="project" value="UniProtKB-KW"/>
</dbReference>
<reference evidence="4 5" key="1">
    <citation type="submission" date="2019-02" db="EMBL/GenBank/DDBJ databases">
        <title>Deep-cultivation of Planctomycetes and their phenomic and genomic characterization uncovers novel biology.</title>
        <authorList>
            <person name="Wiegand S."/>
            <person name="Jogler M."/>
            <person name="Boedeker C."/>
            <person name="Pinto D."/>
            <person name="Vollmers J."/>
            <person name="Rivas-Marin E."/>
            <person name="Kohn T."/>
            <person name="Peeters S.H."/>
            <person name="Heuer A."/>
            <person name="Rast P."/>
            <person name="Oberbeckmann S."/>
            <person name="Bunk B."/>
            <person name="Jeske O."/>
            <person name="Meyerdierks A."/>
            <person name="Storesund J.E."/>
            <person name="Kallscheuer N."/>
            <person name="Luecker S."/>
            <person name="Lage O.M."/>
            <person name="Pohl T."/>
            <person name="Merkel B.J."/>
            <person name="Hornburger P."/>
            <person name="Mueller R.-W."/>
            <person name="Bruemmer F."/>
            <person name="Labrenz M."/>
            <person name="Spormann A.M."/>
            <person name="Op den Camp H."/>
            <person name="Overmann J."/>
            <person name="Amann R."/>
            <person name="Jetten M.S.M."/>
            <person name="Mascher T."/>
            <person name="Medema M.H."/>
            <person name="Devos D.P."/>
            <person name="Kaster A.-K."/>
            <person name="Ovreas L."/>
            <person name="Rohde M."/>
            <person name="Galperin M.Y."/>
            <person name="Jogler C."/>
        </authorList>
    </citation>
    <scope>NUCLEOTIDE SEQUENCE [LARGE SCALE GENOMIC DNA]</scope>
    <source>
        <strain evidence="4 5">HG66A1</strain>
    </source>
</reference>
<sequence length="349" mass="37784" precursor="true">MPGSLKNQILRNGLLCCLCLLIAHALIDPSISNAKEPAPIRFLKTWGQQGDQPGEFHFPIDIVINAQDEIFVTDHLNDRVQKFDRTGKLLAQFPVLPNPGGLAFDKQGNLVISHIVASGSSKHKIGDRISIYSPQGKLIRQWGKPGKGPGEFNCPGGIAVADNGRIYVADQTNHRVQVFDPTGQFLFEWGKYGSQPGEFGGKANPNSRVGGPQFLAFDSEGNLWTTEGANCRVQQFTAEGKLLQHWGTDADTPGGLGGYFSGFGGQPVKSLTGPIAVCIDQKDRLWISAVSGRVQQFSSAGKYLRGCGEKQGTAAGEFYAPHGMAFDSHGDLYVVDAYNHRIQKFTVAP</sequence>
<dbReference type="AlphaFoldDB" id="A0A517PKW1"/>
<accession>A0A517PKW1</accession>
<feature type="repeat" description="NHL" evidence="2">
    <location>
        <begin position="47"/>
        <end position="86"/>
    </location>
</feature>
<evidence type="ECO:0000256" key="3">
    <source>
        <dbReference type="SAM" id="SignalP"/>
    </source>
</evidence>
<proteinExistence type="predicted"/>
<dbReference type="PANTHER" id="PTHR24104">
    <property type="entry name" value="E3 UBIQUITIN-PROTEIN LIGASE NHLRC1-RELATED"/>
    <property type="match status" value="1"/>
</dbReference>
<dbReference type="InterPro" id="IPR050952">
    <property type="entry name" value="TRIM-NHL_E3_ligases"/>
</dbReference>
<dbReference type="InterPro" id="IPR011042">
    <property type="entry name" value="6-blade_b-propeller_TolB-like"/>
</dbReference>
<evidence type="ECO:0000256" key="2">
    <source>
        <dbReference type="PROSITE-ProRule" id="PRU00504"/>
    </source>
</evidence>
<dbReference type="EMBL" id="CP036266">
    <property type="protein sequence ID" value="QDT20006.1"/>
    <property type="molecule type" value="Genomic_DNA"/>
</dbReference>
<feature type="repeat" description="NHL" evidence="2">
    <location>
        <begin position="312"/>
        <end position="348"/>
    </location>
</feature>
<feature type="chain" id="PRO_5022065834" evidence="3">
    <location>
        <begin position="26"/>
        <end position="349"/>
    </location>
</feature>
<dbReference type="PROSITE" id="PS51125">
    <property type="entry name" value="NHL"/>
    <property type="match status" value="4"/>
</dbReference>
<evidence type="ECO:0000256" key="1">
    <source>
        <dbReference type="ARBA" id="ARBA00022737"/>
    </source>
</evidence>
<keyword evidence="4" id="KW-0456">Lyase</keyword>
<keyword evidence="5" id="KW-1185">Reference proteome</keyword>
<feature type="signal peptide" evidence="3">
    <location>
        <begin position="1"/>
        <end position="25"/>
    </location>
</feature>
<dbReference type="Pfam" id="PF01436">
    <property type="entry name" value="NHL"/>
    <property type="match status" value="2"/>
</dbReference>
<evidence type="ECO:0000313" key="5">
    <source>
        <dbReference type="Proteomes" id="UP000320421"/>
    </source>
</evidence>
<keyword evidence="1" id="KW-0677">Repeat</keyword>
<keyword evidence="3" id="KW-0732">Signal</keyword>
<feature type="repeat" description="NHL" evidence="2">
    <location>
        <begin position="143"/>
        <end position="182"/>
    </location>
</feature>
<dbReference type="InterPro" id="IPR001258">
    <property type="entry name" value="NHL_repeat"/>
</dbReference>
<evidence type="ECO:0000313" key="4">
    <source>
        <dbReference type="EMBL" id="QDT20006.1"/>
    </source>
</evidence>
<dbReference type="RefSeq" id="WP_232106780.1">
    <property type="nucleotide sequence ID" value="NZ_CP036266.1"/>
</dbReference>
<dbReference type="Gene3D" id="2.120.10.30">
    <property type="entry name" value="TolB, C-terminal domain"/>
    <property type="match status" value="3"/>
</dbReference>
<name>A0A517PKW1_9PLAN</name>
<gene>
    <name evidence="4" type="primary">vgb_2</name>
    <name evidence="4" type="ORF">HG66A1_17790</name>
</gene>
<organism evidence="4 5">
    <name type="scientific">Gimesia chilikensis</name>
    <dbReference type="NCBI Taxonomy" id="2605989"/>
    <lineage>
        <taxon>Bacteria</taxon>
        <taxon>Pseudomonadati</taxon>
        <taxon>Planctomycetota</taxon>
        <taxon>Planctomycetia</taxon>
        <taxon>Planctomycetales</taxon>
        <taxon>Planctomycetaceae</taxon>
        <taxon>Gimesia</taxon>
    </lineage>
</organism>
<dbReference type="Proteomes" id="UP000320421">
    <property type="component" value="Chromosome"/>
</dbReference>
<feature type="repeat" description="NHL" evidence="2">
    <location>
        <begin position="211"/>
        <end position="239"/>
    </location>
</feature>
<protein>
    <submittedName>
        <fullName evidence="4">Virginiamycin B lyase</fullName>
    </submittedName>
</protein>
<dbReference type="GO" id="GO:0016829">
    <property type="term" value="F:lyase activity"/>
    <property type="evidence" value="ECO:0007669"/>
    <property type="project" value="UniProtKB-KW"/>
</dbReference>
<dbReference type="PANTHER" id="PTHR24104:SF25">
    <property type="entry name" value="PROTEIN LIN-41"/>
    <property type="match status" value="1"/>
</dbReference>
<dbReference type="SUPFAM" id="SSF101898">
    <property type="entry name" value="NHL repeat"/>
    <property type="match status" value="1"/>
</dbReference>